<name>F1A670_DICPU</name>
<dbReference type="EMBL" id="GL871687">
    <property type="protein sequence ID" value="EGC28310.1"/>
    <property type="molecule type" value="Genomic_DNA"/>
</dbReference>
<evidence type="ECO:0000313" key="1">
    <source>
        <dbReference type="EMBL" id="EGC28310.1"/>
    </source>
</evidence>
<dbReference type="KEGG" id="dpp:DICPUDRAFT_85586"/>
<dbReference type="GeneID" id="10511196"/>
<protein>
    <submittedName>
        <fullName evidence="1">Uncharacterized protein</fullName>
    </submittedName>
</protein>
<dbReference type="RefSeq" id="XP_003295165.1">
    <property type="nucleotide sequence ID" value="XM_003295117.1"/>
</dbReference>
<keyword evidence="2" id="KW-1185">Reference proteome</keyword>
<dbReference type="InParanoid" id="F1A670"/>
<sequence>MYAKLDSLKKTVDTNKFGPGRKTDPVRNFETKETTFKIELYESSGEGTVIIQPKNTKPETIVFQDSVEFSRIYYGSLLFFTNSGKETLKLTTDCPYEPYV</sequence>
<dbReference type="Proteomes" id="UP000001064">
    <property type="component" value="Unassembled WGS sequence"/>
</dbReference>
<reference evidence="2" key="1">
    <citation type="journal article" date="2011" name="Genome Biol.">
        <title>Comparative genomics of the social amoebae Dictyostelium discoideum and Dictyostelium purpureum.</title>
        <authorList>
            <consortium name="US DOE Joint Genome Institute (JGI-PGF)"/>
            <person name="Sucgang R."/>
            <person name="Kuo A."/>
            <person name="Tian X."/>
            <person name="Salerno W."/>
            <person name="Parikh A."/>
            <person name="Feasley C.L."/>
            <person name="Dalin E."/>
            <person name="Tu H."/>
            <person name="Huang E."/>
            <person name="Barry K."/>
            <person name="Lindquist E."/>
            <person name="Shapiro H."/>
            <person name="Bruce D."/>
            <person name="Schmutz J."/>
            <person name="Salamov A."/>
            <person name="Fey P."/>
            <person name="Gaudet P."/>
            <person name="Anjard C."/>
            <person name="Babu M.M."/>
            <person name="Basu S."/>
            <person name="Bushmanova Y."/>
            <person name="van der Wel H."/>
            <person name="Katoh-Kurasawa M."/>
            <person name="Dinh C."/>
            <person name="Coutinho P.M."/>
            <person name="Saito T."/>
            <person name="Elias M."/>
            <person name="Schaap P."/>
            <person name="Kay R.R."/>
            <person name="Henrissat B."/>
            <person name="Eichinger L."/>
            <person name="Rivero F."/>
            <person name="Putnam N.H."/>
            <person name="West C.M."/>
            <person name="Loomis W.F."/>
            <person name="Chisholm R.L."/>
            <person name="Shaulsky G."/>
            <person name="Strassmann J.E."/>
            <person name="Queller D.C."/>
            <person name="Kuspa A."/>
            <person name="Grigoriev I.V."/>
        </authorList>
    </citation>
    <scope>NUCLEOTIDE SEQUENCE [LARGE SCALE GENOMIC DNA]</scope>
    <source>
        <strain evidence="2">QSDP1</strain>
    </source>
</reference>
<gene>
    <name evidence="1" type="ORF">DICPUDRAFT_85586</name>
</gene>
<evidence type="ECO:0000313" key="2">
    <source>
        <dbReference type="Proteomes" id="UP000001064"/>
    </source>
</evidence>
<dbReference type="VEuPathDB" id="AmoebaDB:DICPUDRAFT_85586"/>
<dbReference type="AlphaFoldDB" id="F1A670"/>
<accession>F1A670</accession>
<organism evidence="1 2">
    <name type="scientific">Dictyostelium purpureum</name>
    <name type="common">Slime mold</name>
    <dbReference type="NCBI Taxonomy" id="5786"/>
    <lineage>
        <taxon>Eukaryota</taxon>
        <taxon>Amoebozoa</taxon>
        <taxon>Evosea</taxon>
        <taxon>Eumycetozoa</taxon>
        <taxon>Dictyostelia</taxon>
        <taxon>Dictyosteliales</taxon>
        <taxon>Dictyosteliaceae</taxon>
        <taxon>Dictyostelium</taxon>
    </lineage>
</organism>
<proteinExistence type="predicted"/>